<gene>
    <name evidence="1" type="primary">hxsD</name>
    <name evidence="1" type="ORF">ABS764_02630</name>
</gene>
<accession>A0ABW8XPA9</accession>
<dbReference type="EMBL" id="JBELQA010000001">
    <property type="protein sequence ID" value="MFL9829736.1"/>
    <property type="molecule type" value="Genomic_DNA"/>
</dbReference>
<reference evidence="1 2" key="1">
    <citation type="submission" date="2024-06" db="EMBL/GenBank/DDBJ databases">
        <authorList>
            <person name="Kaempfer P."/>
            <person name="Viver T."/>
        </authorList>
    </citation>
    <scope>NUCLEOTIDE SEQUENCE [LARGE SCALE GENOMIC DNA]</scope>
    <source>
        <strain evidence="1 2">ST-87</strain>
    </source>
</reference>
<dbReference type="RefSeq" id="WP_408079670.1">
    <property type="nucleotide sequence ID" value="NZ_JBELQA010000001.1"/>
</dbReference>
<dbReference type="NCBIfam" id="TIGR03976">
    <property type="entry name" value="chp_LLNDYxLRE"/>
    <property type="match status" value="1"/>
</dbReference>
<comment type="caution">
    <text evidence="1">The sequence shown here is derived from an EMBL/GenBank/DDBJ whole genome shotgun (WGS) entry which is preliminary data.</text>
</comment>
<dbReference type="Proteomes" id="UP001629260">
    <property type="component" value="Unassembled WGS sequence"/>
</dbReference>
<evidence type="ECO:0000313" key="1">
    <source>
        <dbReference type="EMBL" id="MFL9829736.1"/>
    </source>
</evidence>
<dbReference type="InterPro" id="IPR023974">
    <property type="entry name" value="HxsD"/>
</dbReference>
<evidence type="ECO:0000313" key="2">
    <source>
        <dbReference type="Proteomes" id="UP001629260"/>
    </source>
</evidence>
<sequence length="121" mass="14365">MNDIQRLVDKLCFTLEDVLYEENVLYKCFYWYGGDYDVSITKEKDRYYIQLLSKSEMNIDHDALEIKIRQDLIDFKLRDIVAKETKNIRELLTAKAFAHFQNEENPVSEVSDPVGFNPNEF</sequence>
<proteinExistence type="predicted"/>
<protein>
    <submittedName>
        <fullName evidence="1">His-Xaa-Ser system protein HxsD</fullName>
    </submittedName>
</protein>
<name>A0ABW8XPA9_9FLAO</name>
<keyword evidence="2" id="KW-1185">Reference proteome</keyword>
<organism evidence="1 2">
    <name type="scientific">Flavobacterium plantiphilum</name>
    <dbReference type="NCBI Taxonomy" id="3163297"/>
    <lineage>
        <taxon>Bacteria</taxon>
        <taxon>Pseudomonadati</taxon>
        <taxon>Bacteroidota</taxon>
        <taxon>Flavobacteriia</taxon>
        <taxon>Flavobacteriales</taxon>
        <taxon>Flavobacteriaceae</taxon>
        <taxon>Flavobacterium</taxon>
    </lineage>
</organism>